<keyword evidence="3" id="KW-1185">Reference proteome</keyword>
<dbReference type="InterPro" id="IPR023286">
    <property type="entry name" value="ABATE_dom_sf"/>
</dbReference>
<gene>
    <name evidence="2" type="ORF">BN381_640014</name>
</gene>
<dbReference type="SUPFAM" id="SSF160904">
    <property type="entry name" value="Jann2411-like"/>
    <property type="match status" value="1"/>
</dbReference>
<sequence>MQLSSVTQSEIRVTLELAFQLANRATDDTLDIRQTLLDDGFSRAATASSASIHRVGRRLAQLTPLLRELHAMTTLDAAARINEELTELPIAPAIVEHDGVPAHIHWTPNTATFDDQVITDIVIALAQEVCEHGTARFGRCDAEGCDDLFYDATRNRSRRFCDDPRCASRTHTADHRARRKAGAP</sequence>
<dbReference type="Proteomes" id="UP000018291">
    <property type="component" value="Unassembled WGS sequence"/>
</dbReference>
<organism evidence="2 3">
    <name type="scientific">Candidatus Neomicrothrix parvicella RN1</name>
    <dbReference type="NCBI Taxonomy" id="1229780"/>
    <lineage>
        <taxon>Bacteria</taxon>
        <taxon>Bacillati</taxon>
        <taxon>Actinomycetota</taxon>
        <taxon>Acidimicrobiia</taxon>
        <taxon>Acidimicrobiales</taxon>
        <taxon>Microthrixaceae</taxon>
        <taxon>Candidatus Neomicrothrix</taxon>
    </lineage>
</organism>
<evidence type="ECO:0000259" key="1">
    <source>
        <dbReference type="Pfam" id="PF11706"/>
    </source>
</evidence>
<dbReference type="InterPro" id="IPR021005">
    <property type="entry name" value="Znf_CGNR"/>
</dbReference>
<evidence type="ECO:0000313" key="3">
    <source>
        <dbReference type="Proteomes" id="UP000018291"/>
    </source>
</evidence>
<dbReference type="STRING" id="1229780.BN381_640014"/>
<proteinExistence type="predicted"/>
<name>R4Z7C0_9ACTN</name>
<dbReference type="OrthoDB" id="3531194at2"/>
<comment type="caution">
    <text evidence="2">The sequence shown here is derived from an EMBL/GenBank/DDBJ whole genome shotgun (WGS) entry which is preliminary data.</text>
</comment>
<dbReference type="PANTHER" id="PTHR35525:SF3">
    <property type="entry name" value="BLL6575 PROTEIN"/>
    <property type="match status" value="1"/>
</dbReference>
<dbReference type="PANTHER" id="PTHR35525">
    <property type="entry name" value="BLL6575 PROTEIN"/>
    <property type="match status" value="1"/>
</dbReference>
<dbReference type="EMBL" id="CANL01000061">
    <property type="protein sequence ID" value="CCM65267.1"/>
    <property type="molecule type" value="Genomic_DNA"/>
</dbReference>
<feature type="domain" description="Zinc finger CGNR" evidence="1">
    <location>
        <begin position="136"/>
        <end position="179"/>
    </location>
</feature>
<reference evidence="2 3" key="1">
    <citation type="journal article" date="2013" name="ISME J.">
        <title>Metabolic model for the filamentous 'Candidatus Microthrix parvicella' based on genomic and metagenomic analyses.</title>
        <authorList>
            <person name="Jon McIlroy S."/>
            <person name="Kristiansen R."/>
            <person name="Albertsen M."/>
            <person name="Michael Karst S."/>
            <person name="Rossetti S."/>
            <person name="Lund Nielsen J."/>
            <person name="Tandoi V."/>
            <person name="James Seviour R."/>
            <person name="Nielsen P.H."/>
        </authorList>
    </citation>
    <scope>NUCLEOTIDE SEQUENCE [LARGE SCALE GENOMIC DNA]</scope>
    <source>
        <strain evidence="2 3">RN1</strain>
    </source>
</reference>
<dbReference type="Pfam" id="PF11706">
    <property type="entry name" value="zf-CGNR"/>
    <property type="match status" value="1"/>
</dbReference>
<accession>R4Z7C0</accession>
<dbReference type="eggNOG" id="COG5516">
    <property type="taxonomic scope" value="Bacteria"/>
</dbReference>
<dbReference type="Gene3D" id="1.10.3300.10">
    <property type="entry name" value="Jann2411-like domain"/>
    <property type="match status" value="1"/>
</dbReference>
<dbReference type="RefSeq" id="WP_012229835.1">
    <property type="nucleotide sequence ID" value="NZ_HG422565.1"/>
</dbReference>
<evidence type="ECO:0000313" key="2">
    <source>
        <dbReference type="EMBL" id="CCM65267.1"/>
    </source>
</evidence>
<dbReference type="InterPro" id="IPR010852">
    <property type="entry name" value="ABATE"/>
</dbReference>
<protein>
    <recommendedName>
        <fullName evidence="1">Zinc finger CGNR domain-containing protein</fullName>
    </recommendedName>
</protein>
<dbReference type="HOGENOM" id="CLU_087298_1_1_11"/>
<dbReference type="AlphaFoldDB" id="R4Z7C0"/>